<accession>A0ABS2PUA6</accession>
<sequence>MTERQVLPIGTVVRVKKASENLMISTLFPVTEKNGERGYFDFGAVPLPLGVTNEQTAFFNKEDIEEVVFVGYIDIHFQQLTENYDAIVSGIEYPKLTVAAFNQKD</sequence>
<dbReference type="Proteomes" id="UP000697472">
    <property type="component" value="Unassembled WGS sequence"/>
</dbReference>
<reference evidence="1 2" key="1">
    <citation type="submission" date="2021-01" db="EMBL/GenBank/DDBJ databases">
        <title>Genomic Encyclopedia of Type Strains, Phase IV (KMG-IV): sequencing the most valuable type-strain genomes for metagenomic binning, comparative biology and taxonomic classification.</title>
        <authorList>
            <person name="Goeker M."/>
        </authorList>
    </citation>
    <scope>NUCLEOTIDE SEQUENCE [LARGE SCALE GENOMIC DNA]</scope>
    <source>
        <strain evidence="1 2">DSM 27382</strain>
    </source>
</reference>
<evidence type="ECO:0008006" key="3">
    <source>
        <dbReference type="Google" id="ProtNLM"/>
    </source>
</evidence>
<proteinExistence type="predicted"/>
<dbReference type="InterPro" id="IPR025233">
    <property type="entry name" value="DUF4176"/>
</dbReference>
<dbReference type="Pfam" id="PF13780">
    <property type="entry name" value="DUF4176"/>
    <property type="match status" value="1"/>
</dbReference>
<evidence type="ECO:0000313" key="1">
    <source>
        <dbReference type="EMBL" id="MBM7643054.1"/>
    </source>
</evidence>
<comment type="caution">
    <text evidence="1">The sequence shown here is derived from an EMBL/GenBank/DDBJ whole genome shotgun (WGS) entry which is preliminary data.</text>
</comment>
<gene>
    <name evidence="1" type="ORF">JOC28_001355</name>
</gene>
<name>A0ABS2PUA6_9STRE</name>
<protein>
    <recommendedName>
        <fullName evidence="3">DUF4176 domain-containing protein</fullName>
    </recommendedName>
</protein>
<organism evidence="1 2">
    <name type="scientific">Streptococcus loxodontisalivarius</name>
    <dbReference type="NCBI Taxonomy" id="1349415"/>
    <lineage>
        <taxon>Bacteria</taxon>
        <taxon>Bacillati</taxon>
        <taxon>Bacillota</taxon>
        <taxon>Bacilli</taxon>
        <taxon>Lactobacillales</taxon>
        <taxon>Streptococcaceae</taxon>
        <taxon>Streptococcus</taxon>
    </lineage>
</organism>
<evidence type="ECO:0000313" key="2">
    <source>
        <dbReference type="Proteomes" id="UP000697472"/>
    </source>
</evidence>
<keyword evidence="2" id="KW-1185">Reference proteome</keyword>
<dbReference type="RefSeq" id="WP_205009928.1">
    <property type="nucleotide sequence ID" value="NZ_JAFBEH010000027.1"/>
</dbReference>
<dbReference type="EMBL" id="JAFBEH010000027">
    <property type="protein sequence ID" value="MBM7643054.1"/>
    <property type="molecule type" value="Genomic_DNA"/>
</dbReference>